<evidence type="ECO:0000313" key="8">
    <source>
        <dbReference type="Proteomes" id="UP000639338"/>
    </source>
</evidence>
<comment type="subcellular location">
    <subcellularLocation>
        <location evidence="1">Membrane</location>
        <topology evidence="1">Multi-pass membrane protein</topology>
    </subcellularLocation>
</comment>
<evidence type="ECO:0000256" key="4">
    <source>
        <dbReference type="ARBA" id="ARBA00023136"/>
    </source>
</evidence>
<feature type="compositionally biased region" description="Polar residues" evidence="5">
    <location>
        <begin position="459"/>
        <end position="475"/>
    </location>
</feature>
<keyword evidence="3 6" id="KW-1133">Transmembrane helix</keyword>
<proteinExistence type="predicted"/>
<evidence type="ECO:0000256" key="2">
    <source>
        <dbReference type="ARBA" id="ARBA00022692"/>
    </source>
</evidence>
<keyword evidence="4 6" id="KW-0472">Membrane</keyword>
<feature type="region of interest" description="Disordered" evidence="5">
    <location>
        <begin position="450"/>
        <end position="475"/>
    </location>
</feature>
<feature type="compositionally biased region" description="Basic and acidic residues" evidence="5">
    <location>
        <begin position="394"/>
        <end position="416"/>
    </location>
</feature>
<keyword evidence="2 6" id="KW-0812">Transmembrane</keyword>
<feature type="compositionally biased region" description="Polar residues" evidence="5">
    <location>
        <begin position="7"/>
        <end position="29"/>
    </location>
</feature>
<feature type="region of interest" description="Disordered" evidence="5">
    <location>
        <begin position="377"/>
        <end position="430"/>
    </location>
</feature>
<evidence type="ECO:0000313" key="7">
    <source>
        <dbReference type="EMBL" id="KAF7995358.1"/>
    </source>
</evidence>
<feature type="transmembrane region" description="Helical" evidence="6">
    <location>
        <begin position="132"/>
        <end position="153"/>
    </location>
</feature>
<dbReference type="Proteomes" id="UP000639338">
    <property type="component" value="Unassembled WGS sequence"/>
</dbReference>
<name>A0A835CVG6_APHGI</name>
<feature type="compositionally biased region" description="Basic and acidic residues" evidence="5">
    <location>
        <begin position="30"/>
        <end position="39"/>
    </location>
</feature>
<feature type="transmembrane region" description="Helical" evidence="6">
    <location>
        <begin position="165"/>
        <end position="188"/>
    </location>
</feature>
<dbReference type="OrthoDB" id="7733275at2759"/>
<organism evidence="7 8">
    <name type="scientific">Aphidius gifuensis</name>
    <name type="common">Parasitoid wasp</name>
    <dbReference type="NCBI Taxonomy" id="684658"/>
    <lineage>
        <taxon>Eukaryota</taxon>
        <taxon>Metazoa</taxon>
        <taxon>Ecdysozoa</taxon>
        <taxon>Arthropoda</taxon>
        <taxon>Hexapoda</taxon>
        <taxon>Insecta</taxon>
        <taxon>Pterygota</taxon>
        <taxon>Neoptera</taxon>
        <taxon>Endopterygota</taxon>
        <taxon>Hymenoptera</taxon>
        <taxon>Apocrita</taxon>
        <taxon>Ichneumonoidea</taxon>
        <taxon>Braconidae</taxon>
        <taxon>Aphidiinae</taxon>
        <taxon>Aphidius</taxon>
    </lineage>
</organism>
<dbReference type="GO" id="GO:0016020">
    <property type="term" value="C:membrane"/>
    <property type="evidence" value="ECO:0007669"/>
    <property type="project" value="UniProtKB-SubCell"/>
</dbReference>
<dbReference type="PANTHER" id="PTHR36193">
    <property type="entry name" value="PHISTB DOMAIN-CONTAINING RESA-LIKE PROTEIN 1"/>
    <property type="match status" value="1"/>
</dbReference>
<comment type="caution">
    <text evidence="7">The sequence shown here is derived from an EMBL/GenBank/DDBJ whole genome shotgun (WGS) entry which is preliminary data.</text>
</comment>
<feature type="transmembrane region" description="Helical" evidence="6">
    <location>
        <begin position="223"/>
        <end position="245"/>
    </location>
</feature>
<keyword evidence="8" id="KW-1185">Reference proteome</keyword>
<protein>
    <submittedName>
        <fullName evidence="7">Uncharacterized protein</fullName>
    </submittedName>
</protein>
<dbReference type="EMBL" id="JACMRX010000002">
    <property type="protein sequence ID" value="KAF7995358.1"/>
    <property type="molecule type" value="Genomic_DNA"/>
</dbReference>
<feature type="transmembrane region" description="Helical" evidence="6">
    <location>
        <begin position="107"/>
        <end position="126"/>
    </location>
</feature>
<dbReference type="AlphaFoldDB" id="A0A835CVG6"/>
<gene>
    <name evidence="7" type="ORF">HCN44_006465</name>
</gene>
<dbReference type="Pfam" id="PF04103">
    <property type="entry name" value="CD20"/>
    <property type="match status" value="1"/>
</dbReference>
<feature type="region of interest" description="Disordered" evidence="5">
    <location>
        <begin position="1"/>
        <end position="39"/>
    </location>
</feature>
<accession>A0A835CVG6</accession>
<dbReference type="InterPro" id="IPR007237">
    <property type="entry name" value="CD20-like"/>
</dbReference>
<evidence type="ECO:0000256" key="3">
    <source>
        <dbReference type="ARBA" id="ARBA00022989"/>
    </source>
</evidence>
<evidence type="ECO:0000256" key="5">
    <source>
        <dbReference type="SAM" id="MobiDB-lite"/>
    </source>
</evidence>
<feature type="compositionally biased region" description="Basic residues" evidence="5">
    <location>
        <begin position="377"/>
        <end position="387"/>
    </location>
</feature>
<sequence length="475" mass="52083">MDDKITADSTVRSLESNVSSDTSKNSIKTGDSKTDSCKDSKYSKDILINKSCEKISINYLTDNENNTKNNKINNNTNLNDKNKLSNNINNNGSNDTNIMMITSCGQLIFGLVLITFGILVLIHGVSLGTSGAGLWAGMSALVAGSLGLVAALAESTSKTSSSTGFSTAHLATTLVALGLANLSTIAAINSIVRDARSSESDLYISSTDGDGKYEQESTSWPGLLASIGLLVSSLLELFVAGYTCIKLSPKLCSCLVKQSFEPNSQLEITDVDGDIGKLKTKNMVHQWVIAQTHSPKNSTPPSPSTRQQQQPFYIVHQPLVTLQPLVQTPYGAVPYSKYPPGAYHLPAYGPIPMIPQVMPPLGRVPSMQMYRPRQKKYAIDHHHHHQHQQQQQQHRGDDDSMERKKNNRETKTEPKRMMLPIGEDDNNTRDFSLTYTGLDKKMSEEFISICMDPERKSRTSSNYGSEIDSSNAKKS</sequence>
<evidence type="ECO:0000256" key="1">
    <source>
        <dbReference type="ARBA" id="ARBA00004141"/>
    </source>
</evidence>
<dbReference type="PANTHER" id="PTHR36193:SF23">
    <property type="entry name" value="PHISTB DOMAIN-CONTAINING RESA-LIKE PROTEIN 1"/>
    <property type="match status" value="1"/>
</dbReference>
<evidence type="ECO:0000256" key="6">
    <source>
        <dbReference type="SAM" id="Phobius"/>
    </source>
</evidence>
<reference evidence="7 8" key="1">
    <citation type="submission" date="2020-08" db="EMBL/GenBank/DDBJ databases">
        <title>Aphidius gifuensis genome sequencing and assembly.</title>
        <authorList>
            <person name="Du Z."/>
        </authorList>
    </citation>
    <scope>NUCLEOTIDE SEQUENCE [LARGE SCALE GENOMIC DNA]</scope>
    <source>
        <strain evidence="7">YNYX2018</strain>
        <tissue evidence="7">Adults</tissue>
    </source>
</reference>